<feature type="region of interest" description="Disordered" evidence="1">
    <location>
        <begin position="59"/>
        <end position="106"/>
    </location>
</feature>
<evidence type="ECO:0000313" key="3">
    <source>
        <dbReference type="Proteomes" id="UP000291343"/>
    </source>
</evidence>
<reference evidence="2 3" key="1">
    <citation type="journal article" date="2017" name="Gigascience">
        <title>Genome sequence of the small brown planthopper, Laodelphax striatellus.</title>
        <authorList>
            <person name="Zhu J."/>
            <person name="Jiang F."/>
            <person name="Wang X."/>
            <person name="Yang P."/>
            <person name="Bao Y."/>
            <person name="Zhao W."/>
            <person name="Wang W."/>
            <person name="Lu H."/>
            <person name="Wang Q."/>
            <person name="Cui N."/>
            <person name="Li J."/>
            <person name="Chen X."/>
            <person name="Luo L."/>
            <person name="Yu J."/>
            <person name="Kang L."/>
            <person name="Cui F."/>
        </authorList>
    </citation>
    <scope>NUCLEOTIDE SEQUENCE [LARGE SCALE GENOMIC DNA]</scope>
    <source>
        <strain evidence="2">Lst14</strain>
    </source>
</reference>
<comment type="caution">
    <text evidence="2">The sequence shown here is derived from an EMBL/GenBank/DDBJ whole genome shotgun (WGS) entry which is preliminary data.</text>
</comment>
<proteinExistence type="predicted"/>
<keyword evidence="3" id="KW-1185">Reference proteome</keyword>
<feature type="compositionally biased region" description="Basic residues" evidence="1">
    <location>
        <begin position="80"/>
        <end position="106"/>
    </location>
</feature>
<dbReference type="InParanoid" id="A0A482WE04"/>
<evidence type="ECO:0000256" key="1">
    <source>
        <dbReference type="SAM" id="MobiDB-lite"/>
    </source>
</evidence>
<name>A0A482WE04_LAOST</name>
<dbReference type="EMBL" id="QKKF02037979">
    <property type="protein sequence ID" value="RZF31895.1"/>
    <property type="molecule type" value="Genomic_DNA"/>
</dbReference>
<evidence type="ECO:0000313" key="2">
    <source>
        <dbReference type="EMBL" id="RZF31895.1"/>
    </source>
</evidence>
<organism evidence="2 3">
    <name type="scientific">Laodelphax striatellus</name>
    <name type="common">Small brown planthopper</name>
    <name type="synonym">Delphax striatella</name>
    <dbReference type="NCBI Taxonomy" id="195883"/>
    <lineage>
        <taxon>Eukaryota</taxon>
        <taxon>Metazoa</taxon>
        <taxon>Ecdysozoa</taxon>
        <taxon>Arthropoda</taxon>
        <taxon>Hexapoda</taxon>
        <taxon>Insecta</taxon>
        <taxon>Pterygota</taxon>
        <taxon>Neoptera</taxon>
        <taxon>Paraneoptera</taxon>
        <taxon>Hemiptera</taxon>
        <taxon>Auchenorrhyncha</taxon>
        <taxon>Fulgoroidea</taxon>
        <taxon>Delphacidae</taxon>
        <taxon>Criomorphinae</taxon>
        <taxon>Laodelphax</taxon>
    </lineage>
</organism>
<sequence length="106" mass="12850">MRKSESEYVGDSSQLLWCRCDVVCRPGRPVPTGTGKVVLFSIASACTPLCRKKVEEVKKKMKREEEKNYREREKEEEERKRKKMKRVKKKNYREREKKKKRERKKN</sequence>
<gene>
    <name evidence="2" type="ORF">LSTR_LSTR016647</name>
</gene>
<dbReference type="AlphaFoldDB" id="A0A482WE04"/>
<accession>A0A482WE04</accession>
<dbReference type="Proteomes" id="UP000291343">
    <property type="component" value="Unassembled WGS sequence"/>
</dbReference>
<feature type="compositionally biased region" description="Basic and acidic residues" evidence="1">
    <location>
        <begin position="59"/>
        <end position="79"/>
    </location>
</feature>
<protein>
    <submittedName>
        <fullName evidence="2">Uncharacterized protein</fullName>
    </submittedName>
</protein>